<evidence type="ECO:0000259" key="7">
    <source>
        <dbReference type="PROSITE" id="PS50011"/>
    </source>
</evidence>
<dbReference type="InterPro" id="IPR017441">
    <property type="entry name" value="Protein_kinase_ATP_BS"/>
</dbReference>
<keyword evidence="9" id="KW-1185">Reference proteome</keyword>
<dbReference type="Pfam" id="PF00069">
    <property type="entry name" value="Pkinase"/>
    <property type="match status" value="1"/>
</dbReference>
<evidence type="ECO:0000256" key="4">
    <source>
        <dbReference type="ARBA" id="ARBA00022840"/>
    </source>
</evidence>
<dbReference type="RefSeq" id="WP_106891882.1">
    <property type="nucleotide sequence ID" value="NZ_CP027860.1"/>
</dbReference>
<dbReference type="CDD" id="cd14014">
    <property type="entry name" value="STKc_PknB_like"/>
    <property type="match status" value="1"/>
</dbReference>
<dbReference type="PROSITE" id="PS00108">
    <property type="entry name" value="PROTEIN_KINASE_ST"/>
    <property type="match status" value="1"/>
</dbReference>
<keyword evidence="1" id="KW-0808">Transferase</keyword>
<gene>
    <name evidence="8" type="ORF">C7S18_12460</name>
</gene>
<evidence type="ECO:0000256" key="3">
    <source>
        <dbReference type="ARBA" id="ARBA00022777"/>
    </source>
</evidence>
<organism evidence="8 9">
    <name type="scientific">Ahniella affigens</name>
    <dbReference type="NCBI Taxonomy" id="2021234"/>
    <lineage>
        <taxon>Bacteria</taxon>
        <taxon>Pseudomonadati</taxon>
        <taxon>Pseudomonadota</taxon>
        <taxon>Gammaproteobacteria</taxon>
        <taxon>Lysobacterales</taxon>
        <taxon>Rhodanobacteraceae</taxon>
        <taxon>Ahniella</taxon>
    </lineage>
</organism>
<dbReference type="InterPro" id="IPR000719">
    <property type="entry name" value="Prot_kinase_dom"/>
</dbReference>
<accession>A0A2P1PT12</accession>
<evidence type="ECO:0000313" key="8">
    <source>
        <dbReference type="EMBL" id="AVP97962.1"/>
    </source>
</evidence>
<feature type="transmembrane region" description="Helical" evidence="6">
    <location>
        <begin position="389"/>
        <end position="410"/>
    </location>
</feature>
<reference evidence="8 9" key="2">
    <citation type="submission" date="2018-03" db="EMBL/GenBank/DDBJ databases">
        <authorList>
            <person name="Keele B.F."/>
        </authorList>
    </citation>
    <scope>NUCLEOTIDE SEQUENCE [LARGE SCALE GENOMIC DNA]</scope>
    <source>
        <strain evidence="8 9">D13</strain>
    </source>
</reference>
<keyword evidence="6" id="KW-1133">Transmembrane helix</keyword>
<reference evidence="8 9" key="1">
    <citation type="submission" date="2018-03" db="EMBL/GenBank/DDBJ databases">
        <title>Ahniella affigens gen. nov., sp. nov., a gammaproteobacterium isolated from sandy soil near a stream.</title>
        <authorList>
            <person name="Ko Y."/>
            <person name="Kim J.-H."/>
        </authorList>
    </citation>
    <scope>NUCLEOTIDE SEQUENCE [LARGE SCALE GENOMIC DNA]</scope>
    <source>
        <strain evidence="8 9">D13</strain>
    </source>
</reference>
<evidence type="ECO:0000256" key="5">
    <source>
        <dbReference type="PROSITE-ProRule" id="PRU10141"/>
    </source>
</evidence>
<dbReference type="Proteomes" id="UP000241074">
    <property type="component" value="Chromosome"/>
</dbReference>
<dbReference type="InterPro" id="IPR008271">
    <property type="entry name" value="Ser/Thr_kinase_AS"/>
</dbReference>
<dbReference type="AlphaFoldDB" id="A0A2P1PT12"/>
<evidence type="ECO:0000313" key="9">
    <source>
        <dbReference type="Proteomes" id="UP000241074"/>
    </source>
</evidence>
<dbReference type="Gene3D" id="1.10.510.10">
    <property type="entry name" value="Transferase(Phosphotransferase) domain 1"/>
    <property type="match status" value="1"/>
</dbReference>
<dbReference type="GO" id="GO:0005524">
    <property type="term" value="F:ATP binding"/>
    <property type="evidence" value="ECO:0007669"/>
    <property type="project" value="UniProtKB-UniRule"/>
</dbReference>
<feature type="binding site" evidence="5">
    <location>
        <position position="118"/>
    </location>
    <ligand>
        <name>ATP</name>
        <dbReference type="ChEBI" id="CHEBI:30616"/>
    </ligand>
</feature>
<sequence length="896" mass="95683">MTTPTTDTDRLVRALQLLGECLELPAAERDAWLTGQCGEDVALKAEVTRLLMADAALDGPLDRPLLEQVQTTSITPDPRIGVQVGPFVLCAMLGRGGMGAVYRAERNDGAFDQVVALKLLGSSFGDDPLAMRRFAQERKFLVRLQHPNIARFLDGGVFGEAQPWYAMELVDGESLTHHVTRLNLPLRARLMLFMQVCDAVQYAHQNLVLHRDLKPANILVDKTGQVKLLDFGIAKHLGDFADAPSTATHAGQRAYTPDYAAPEQIAGGSVSTATDLYALGVIAFELMTGKRPFARDELLRASALGEASLAELPSKRLTRDGADSRTVAGVRGDLDTIVLACLQPNPARRYASASALKRDIERHLAGLPIEARPDSFAYRSSKFVQRHRFAVTAGVLFALALITATTFSWIQAQRAEQASARAAASALTAQRERDAALVEMRLQEVLREHFVAVLNRATEPGTPIDPESLMNLAADPGLLGSFGDPNMQAALRLSLIDLLVHRAEFPKALEMLDRLEPTLPEGPGRIKALAAVNRAFSAIRVGELDVAEASLARAEQNMTVEQRAGGMLVARISMMRGMLLRAKGDAASASIASREAAAQAMTATDTTALERGSVLGAVATAMLLDGNLDAAIDFAGQAEAIWSESNVSKNFAMRTVATQKANALFIRGDLLAAKAALDAINADQTIPESVPARAARDLTEAKVLALLARPGEAEAMVDSAVARMCNSVGETSPDCLRMTLGGIDTLRLSGKTTEAKSRLDRIRPALATQPALMTSANGFASFIALREAPTEANLKTVLDTLPAIASAGSLPRRNVVRALLMLAESMQTAGQQDAANRLAASAITTAGDAIDGNAMDESLLELWQARLQQQPPPPQALAALAKAIGPEHPLVLAHRG</sequence>
<dbReference type="PANTHER" id="PTHR43289">
    <property type="entry name" value="MITOGEN-ACTIVATED PROTEIN KINASE KINASE KINASE 20-RELATED"/>
    <property type="match status" value="1"/>
</dbReference>
<dbReference type="SUPFAM" id="SSF56112">
    <property type="entry name" value="Protein kinase-like (PK-like)"/>
    <property type="match status" value="1"/>
</dbReference>
<evidence type="ECO:0000256" key="1">
    <source>
        <dbReference type="ARBA" id="ARBA00022679"/>
    </source>
</evidence>
<dbReference type="KEGG" id="xba:C7S18_12460"/>
<keyword evidence="6" id="KW-0812">Transmembrane</keyword>
<keyword evidence="2 5" id="KW-0547">Nucleotide-binding</keyword>
<evidence type="ECO:0000256" key="6">
    <source>
        <dbReference type="SAM" id="Phobius"/>
    </source>
</evidence>
<evidence type="ECO:0000256" key="2">
    <source>
        <dbReference type="ARBA" id="ARBA00022741"/>
    </source>
</evidence>
<keyword evidence="3" id="KW-0418">Kinase</keyword>
<dbReference type="SMART" id="SM00220">
    <property type="entry name" value="S_TKc"/>
    <property type="match status" value="1"/>
</dbReference>
<dbReference type="PROSITE" id="PS00107">
    <property type="entry name" value="PROTEIN_KINASE_ATP"/>
    <property type="match status" value="1"/>
</dbReference>
<name>A0A2P1PT12_9GAMM</name>
<keyword evidence="6" id="KW-0472">Membrane</keyword>
<dbReference type="GO" id="GO:0004674">
    <property type="term" value="F:protein serine/threonine kinase activity"/>
    <property type="evidence" value="ECO:0007669"/>
    <property type="project" value="TreeGrafter"/>
</dbReference>
<feature type="domain" description="Protein kinase" evidence="7">
    <location>
        <begin position="87"/>
        <end position="364"/>
    </location>
</feature>
<dbReference type="PANTHER" id="PTHR43289:SF34">
    <property type="entry name" value="SERINE_THREONINE-PROTEIN KINASE YBDM-RELATED"/>
    <property type="match status" value="1"/>
</dbReference>
<dbReference type="EMBL" id="CP027860">
    <property type="protein sequence ID" value="AVP97962.1"/>
    <property type="molecule type" value="Genomic_DNA"/>
</dbReference>
<protein>
    <recommendedName>
        <fullName evidence="7">Protein kinase domain-containing protein</fullName>
    </recommendedName>
</protein>
<proteinExistence type="predicted"/>
<dbReference type="InterPro" id="IPR011009">
    <property type="entry name" value="Kinase-like_dom_sf"/>
</dbReference>
<keyword evidence="4 5" id="KW-0067">ATP-binding</keyword>
<dbReference type="PROSITE" id="PS50011">
    <property type="entry name" value="PROTEIN_KINASE_DOM"/>
    <property type="match status" value="1"/>
</dbReference>
<dbReference type="Gene3D" id="3.30.200.20">
    <property type="entry name" value="Phosphorylase Kinase, domain 1"/>
    <property type="match status" value="1"/>
</dbReference>
<dbReference type="OrthoDB" id="9783151at2"/>